<gene>
    <name evidence="1" type="ORF">MRB53_034921</name>
</gene>
<protein>
    <submittedName>
        <fullName evidence="1">Uncharacterized protein</fullName>
    </submittedName>
</protein>
<name>A0ACC2K354_PERAE</name>
<accession>A0ACC2K354</accession>
<evidence type="ECO:0000313" key="1">
    <source>
        <dbReference type="EMBL" id="KAJ8615549.1"/>
    </source>
</evidence>
<keyword evidence="2" id="KW-1185">Reference proteome</keyword>
<evidence type="ECO:0000313" key="2">
    <source>
        <dbReference type="Proteomes" id="UP001234297"/>
    </source>
</evidence>
<sequence length="353" mass="39854">MIRRSRSRSSQSSSVHLPTQPTKGPSKTQSQPTPIEVGGIGSSSSKITYMPPETAQGIFVNFKDLYYYNGNKLPFAAAQIGQDFRNEISPREGLLRVREVTLVEIEHFVDPDDKSHPKFKEVADLEFLMFPREEQMTGKPAKKICLGEAVSNFVCLHFVVYLCFHLESRILILGTVNNQTLGYFIWRVYLFLTHDLRAHPGMNGCCILIEGSNMPCTPQAIDILRKAKVLIAPTKVATAGGMLTEVESWPYSFPNSEDFPTPEQQGSVSGRFLIRDRYIDDDHISATLHMLALPGEVGSWQRERKGYQFWTRADTDGFFTISYIRTGDYNLYAWVPDFIGDYKNDGNITVTEG</sequence>
<proteinExistence type="predicted"/>
<organism evidence="1 2">
    <name type="scientific">Persea americana</name>
    <name type="common">Avocado</name>
    <dbReference type="NCBI Taxonomy" id="3435"/>
    <lineage>
        <taxon>Eukaryota</taxon>
        <taxon>Viridiplantae</taxon>
        <taxon>Streptophyta</taxon>
        <taxon>Embryophyta</taxon>
        <taxon>Tracheophyta</taxon>
        <taxon>Spermatophyta</taxon>
        <taxon>Magnoliopsida</taxon>
        <taxon>Magnoliidae</taxon>
        <taxon>Laurales</taxon>
        <taxon>Lauraceae</taxon>
        <taxon>Persea</taxon>
    </lineage>
</organism>
<dbReference type="EMBL" id="CM056820">
    <property type="protein sequence ID" value="KAJ8615549.1"/>
    <property type="molecule type" value="Genomic_DNA"/>
</dbReference>
<comment type="caution">
    <text evidence="1">The sequence shown here is derived from an EMBL/GenBank/DDBJ whole genome shotgun (WGS) entry which is preliminary data.</text>
</comment>
<reference evidence="1 2" key="1">
    <citation type="journal article" date="2022" name="Hortic Res">
        <title>A haplotype resolved chromosomal level avocado genome allows analysis of novel avocado genes.</title>
        <authorList>
            <person name="Nath O."/>
            <person name="Fletcher S.J."/>
            <person name="Hayward A."/>
            <person name="Shaw L.M."/>
            <person name="Masouleh A.K."/>
            <person name="Furtado A."/>
            <person name="Henry R.J."/>
            <person name="Mitter N."/>
        </authorList>
    </citation>
    <scope>NUCLEOTIDE SEQUENCE [LARGE SCALE GENOMIC DNA]</scope>
    <source>
        <strain evidence="2">cv. Hass</strain>
    </source>
</reference>
<dbReference type="Proteomes" id="UP001234297">
    <property type="component" value="Chromosome 12"/>
</dbReference>